<feature type="transmembrane region" description="Helical" evidence="1">
    <location>
        <begin position="55"/>
        <end position="75"/>
    </location>
</feature>
<name>A0A7S3Q211_9STRA</name>
<dbReference type="AlphaFoldDB" id="A0A7S3Q211"/>
<feature type="transmembrane region" description="Helical" evidence="1">
    <location>
        <begin position="274"/>
        <end position="293"/>
    </location>
</feature>
<keyword evidence="1" id="KW-0472">Membrane</keyword>
<feature type="transmembrane region" description="Helical" evidence="1">
    <location>
        <begin position="305"/>
        <end position="327"/>
    </location>
</feature>
<reference evidence="2" key="1">
    <citation type="submission" date="2021-01" db="EMBL/GenBank/DDBJ databases">
        <authorList>
            <person name="Corre E."/>
            <person name="Pelletier E."/>
            <person name="Niang G."/>
            <person name="Scheremetjew M."/>
            <person name="Finn R."/>
            <person name="Kale V."/>
            <person name="Holt S."/>
            <person name="Cochrane G."/>
            <person name="Meng A."/>
            <person name="Brown T."/>
            <person name="Cohen L."/>
        </authorList>
    </citation>
    <scope>NUCLEOTIDE SEQUENCE</scope>
    <source>
        <strain evidence="2">MM31A-1</strain>
    </source>
</reference>
<protein>
    <submittedName>
        <fullName evidence="2">Uncharacterized protein</fullName>
    </submittedName>
</protein>
<gene>
    <name evidence="2" type="ORF">CDEB00056_LOCUS7466</name>
</gene>
<dbReference type="EMBL" id="HBIO01009680">
    <property type="protein sequence ID" value="CAE0462625.1"/>
    <property type="molecule type" value="Transcribed_RNA"/>
</dbReference>
<organism evidence="2">
    <name type="scientific">Chaetoceros debilis</name>
    <dbReference type="NCBI Taxonomy" id="122233"/>
    <lineage>
        <taxon>Eukaryota</taxon>
        <taxon>Sar</taxon>
        <taxon>Stramenopiles</taxon>
        <taxon>Ochrophyta</taxon>
        <taxon>Bacillariophyta</taxon>
        <taxon>Coscinodiscophyceae</taxon>
        <taxon>Chaetocerotophycidae</taxon>
        <taxon>Chaetocerotales</taxon>
        <taxon>Chaetocerotaceae</taxon>
        <taxon>Chaetoceros</taxon>
    </lineage>
</organism>
<feature type="transmembrane region" description="Helical" evidence="1">
    <location>
        <begin position="163"/>
        <end position="187"/>
    </location>
</feature>
<sequence length="330" mass="37644">MSSYGASSSEVREARKELPKLNPSELFFGPWVLVPEGSLLGFFDWVPKNLRVGSWSLFAAPTLALLTAAIIYSRPEGDVYLTDPSSYPELWSVDWWYNASTCLLMNGLIVYIVNFKASIGAVATFTILSWLMNAARHGINALAPFLDDGHLLLKLNHISRFPSLASASLTFTIWNAVLFPYILLWILDDAKKRKDFIIWNFNPRMTQLHVCNMIYALLNTAVTGRRHGSLPQPFDYEDLWYGMAYGLCYGLFYTLILDRLGVHIYPIFSPRSSLVVISWLGVFASYYFCYQFWNYVISYHENILSLSGLLGLNFVIIVCCAIIQWLFSRK</sequence>
<feature type="transmembrane region" description="Helical" evidence="1">
    <location>
        <begin position="208"/>
        <end position="227"/>
    </location>
</feature>
<accession>A0A7S3Q211</accession>
<evidence type="ECO:0000256" key="1">
    <source>
        <dbReference type="SAM" id="Phobius"/>
    </source>
</evidence>
<keyword evidence="1" id="KW-0812">Transmembrane</keyword>
<evidence type="ECO:0000313" key="2">
    <source>
        <dbReference type="EMBL" id="CAE0462625.1"/>
    </source>
</evidence>
<feature type="transmembrane region" description="Helical" evidence="1">
    <location>
        <begin position="239"/>
        <end position="262"/>
    </location>
</feature>
<proteinExistence type="predicted"/>
<keyword evidence="1" id="KW-1133">Transmembrane helix</keyword>